<dbReference type="GO" id="GO:0019243">
    <property type="term" value="P:methylglyoxal catabolic process to D-lactate via S-lactoyl-glutathione"/>
    <property type="evidence" value="ECO:0007669"/>
    <property type="project" value="UniProtKB-UniRule"/>
</dbReference>
<feature type="binding site" evidence="7">
    <location>
        <position position="55"/>
    </location>
    <ligand>
        <name>Zn(2+)</name>
        <dbReference type="ChEBI" id="CHEBI:29105"/>
        <label>1</label>
    </ligand>
</feature>
<evidence type="ECO:0000256" key="1">
    <source>
        <dbReference type="ARBA" id="ARBA00001623"/>
    </source>
</evidence>
<comment type="function">
    <text evidence="7">Thiolesterase that catalyzes the hydrolysis of S-D-lactoyl-glutathione to form glutathione and D-lactic acid.</text>
</comment>
<comment type="cofactor">
    <cofactor evidence="7">
        <name>Zn(2+)</name>
        <dbReference type="ChEBI" id="CHEBI:29105"/>
    </cofactor>
    <text evidence="7">Binds 2 Zn(2+) ions per subunit.</text>
</comment>
<comment type="caution">
    <text evidence="10">The sequence shown here is derived from an EMBL/GenBank/DDBJ whole genome shotgun (WGS) entry which is preliminary data.</text>
</comment>
<dbReference type="NCBIfam" id="TIGR03413">
    <property type="entry name" value="GSH_gloB"/>
    <property type="match status" value="1"/>
</dbReference>
<dbReference type="AlphaFoldDB" id="A0A397Q4C6"/>
<proteinExistence type="inferred from homology"/>
<dbReference type="RefSeq" id="WP_119060635.1">
    <property type="nucleotide sequence ID" value="NZ_QXDF01000001.1"/>
</dbReference>
<comment type="similarity">
    <text evidence="3 7">Belongs to the metallo-beta-lactamase superfamily. Glyoxalase II family.</text>
</comment>
<feature type="binding site" evidence="7">
    <location>
        <position position="57"/>
    </location>
    <ligand>
        <name>Zn(2+)</name>
        <dbReference type="ChEBI" id="CHEBI:29105"/>
        <label>1</label>
    </ligand>
</feature>
<dbReference type="SMART" id="SM00849">
    <property type="entry name" value="Lactamase_B"/>
    <property type="match status" value="1"/>
</dbReference>
<evidence type="ECO:0000313" key="11">
    <source>
        <dbReference type="Proteomes" id="UP000266273"/>
    </source>
</evidence>
<evidence type="ECO:0000259" key="9">
    <source>
        <dbReference type="SMART" id="SM00849"/>
    </source>
</evidence>
<dbReference type="Gene3D" id="3.60.15.10">
    <property type="entry name" value="Ribonuclease Z/Hydroxyacylglutathione hydrolase-like"/>
    <property type="match status" value="1"/>
</dbReference>
<name>A0A397Q4C6_9HYPH</name>
<keyword evidence="6 7" id="KW-0862">Zinc</keyword>
<dbReference type="EMBL" id="QXDF01000001">
    <property type="protein sequence ID" value="RIA55783.1"/>
    <property type="molecule type" value="Genomic_DNA"/>
</dbReference>
<dbReference type="Proteomes" id="UP000266273">
    <property type="component" value="Unassembled WGS sequence"/>
</dbReference>
<dbReference type="SUPFAM" id="SSF56281">
    <property type="entry name" value="Metallo-hydrolase/oxidoreductase"/>
    <property type="match status" value="1"/>
</dbReference>
<evidence type="ECO:0000256" key="2">
    <source>
        <dbReference type="ARBA" id="ARBA00004963"/>
    </source>
</evidence>
<feature type="binding site" evidence="7">
    <location>
        <position position="59"/>
    </location>
    <ligand>
        <name>Zn(2+)</name>
        <dbReference type="ChEBI" id="CHEBI:29105"/>
        <label>2</label>
    </ligand>
</feature>
<accession>A0A397Q4C6</accession>
<dbReference type="InterPro" id="IPR032282">
    <property type="entry name" value="HAGH_C"/>
</dbReference>
<dbReference type="PIRSF" id="PIRSF005457">
    <property type="entry name" value="Glx"/>
    <property type="match status" value="1"/>
</dbReference>
<feature type="binding site" evidence="7">
    <location>
        <position position="60"/>
    </location>
    <ligand>
        <name>Zn(2+)</name>
        <dbReference type="ChEBI" id="CHEBI:29105"/>
        <label>2</label>
    </ligand>
</feature>
<comment type="subunit">
    <text evidence="7">Monomer.</text>
</comment>
<evidence type="ECO:0000256" key="3">
    <source>
        <dbReference type="ARBA" id="ARBA00006759"/>
    </source>
</evidence>
<feature type="domain" description="Metallo-beta-lactamase" evidence="9">
    <location>
        <begin position="12"/>
        <end position="168"/>
    </location>
</feature>
<reference evidence="10 11" key="1">
    <citation type="submission" date="2018-08" db="EMBL/GenBank/DDBJ databases">
        <title>Genomic Encyclopedia of Archaeal and Bacterial Type Strains, Phase II (KMG-II): from individual species to whole genera.</title>
        <authorList>
            <person name="Goeker M."/>
        </authorList>
    </citation>
    <scope>NUCLEOTIDE SEQUENCE [LARGE SCALE GENOMIC DNA]</scope>
    <source>
        <strain evidence="10 11">DSM 5002</strain>
    </source>
</reference>
<evidence type="ECO:0000313" key="10">
    <source>
        <dbReference type="EMBL" id="RIA55783.1"/>
    </source>
</evidence>
<dbReference type="EC" id="3.1.2.6" evidence="7"/>
<evidence type="ECO:0000256" key="8">
    <source>
        <dbReference type="SAM" id="MobiDB-lite"/>
    </source>
</evidence>
<evidence type="ECO:0000256" key="6">
    <source>
        <dbReference type="ARBA" id="ARBA00022833"/>
    </source>
</evidence>
<dbReference type="Pfam" id="PF00753">
    <property type="entry name" value="Lactamase_B"/>
    <property type="match status" value="1"/>
</dbReference>
<dbReference type="Pfam" id="PF16123">
    <property type="entry name" value="HAGH_C"/>
    <property type="match status" value="1"/>
</dbReference>
<feature type="region of interest" description="Disordered" evidence="8">
    <location>
        <begin position="201"/>
        <end position="222"/>
    </location>
</feature>
<dbReference type="InterPro" id="IPR036866">
    <property type="entry name" value="RibonucZ/Hydroxyglut_hydro"/>
</dbReference>
<dbReference type="PANTHER" id="PTHR43705">
    <property type="entry name" value="HYDROXYACYLGLUTATHIONE HYDROLASE"/>
    <property type="match status" value="1"/>
</dbReference>
<feature type="binding site" evidence="7">
    <location>
        <position position="111"/>
    </location>
    <ligand>
        <name>Zn(2+)</name>
        <dbReference type="ChEBI" id="CHEBI:29105"/>
        <label>1</label>
    </ligand>
</feature>
<dbReference type="HAMAP" id="MF_01374">
    <property type="entry name" value="Glyoxalase_2"/>
    <property type="match status" value="1"/>
</dbReference>
<gene>
    <name evidence="7" type="primary">gloB</name>
    <name evidence="10" type="ORF">BXY53_0861</name>
</gene>
<evidence type="ECO:0000256" key="4">
    <source>
        <dbReference type="ARBA" id="ARBA00022723"/>
    </source>
</evidence>
<dbReference type="InterPro" id="IPR050110">
    <property type="entry name" value="Glyoxalase_II_hydrolase"/>
</dbReference>
<keyword evidence="5 7" id="KW-0378">Hydrolase</keyword>
<dbReference type="InterPro" id="IPR001279">
    <property type="entry name" value="Metallo-B-lactamas"/>
</dbReference>
<dbReference type="InterPro" id="IPR017782">
    <property type="entry name" value="Hydroxyacylglutathione_Hdrlase"/>
</dbReference>
<protein>
    <recommendedName>
        <fullName evidence="7">Hydroxyacylglutathione hydrolase</fullName>
        <ecNumber evidence="7">3.1.2.6</ecNumber>
    </recommendedName>
    <alternativeName>
        <fullName evidence="7">Glyoxalase II</fullName>
        <shortName evidence="7">Glx II</shortName>
    </alternativeName>
</protein>
<dbReference type="PANTHER" id="PTHR43705:SF1">
    <property type="entry name" value="HYDROXYACYLGLUTATHIONE HYDROLASE GLOB"/>
    <property type="match status" value="1"/>
</dbReference>
<feature type="binding site" evidence="7">
    <location>
        <position position="130"/>
    </location>
    <ligand>
        <name>Zn(2+)</name>
        <dbReference type="ChEBI" id="CHEBI:29105"/>
        <label>1</label>
    </ligand>
</feature>
<comment type="pathway">
    <text evidence="2 7">Secondary metabolite metabolism; methylglyoxal degradation; (R)-lactate from methylglyoxal: step 2/2.</text>
</comment>
<keyword evidence="11" id="KW-1185">Reference proteome</keyword>
<organism evidence="10 11">
    <name type="scientific">Dichotomicrobium thermohalophilum</name>
    <dbReference type="NCBI Taxonomy" id="933063"/>
    <lineage>
        <taxon>Bacteria</taxon>
        <taxon>Pseudomonadati</taxon>
        <taxon>Pseudomonadota</taxon>
        <taxon>Alphaproteobacteria</taxon>
        <taxon>Hyphomicrobiales</taxon>
        <taxon>Hyphomicrobiaceae</taxon>
        <taxon>Dichotomicrobium</taxon>
    </lineage>
</organism>
<feature type="binding site" evidence="7">
    <location>
        <position position="168"/>
    </location>
    <ligand>
        <name>Zn(2+)</name>
        <dbReference type="ChEBI" id="CHEBI:29105"/>
        <label>2</label>
    </ligand>
</feature>
<dbReference type="UniPathway" id="UPA00619">
    <property type="reaction ID" value="UER00676"/>
</dbReference>
<dbReference type="InterPro" id="IPR035680">
    <property type="entry name" value="Clx_II_MBL"/>
</dbReference>
<dbReference type="CDD" id="cd07723">
    <property type="entry name" value="hydroxyacylglutathione_hydrolase_MBL-fold"/>
    <property type="match status" value="1"/>
</dbReference>
<keyword evidence="4 7" id="KW-0479">Metal-binding</keyword>
<dbReference type="OrthoDB" id="9802248at2"/>
<dbReference type="GO" id="GO:0004416">
    <property type="term" value="F:hydroxyacylglutathione hydrolase activity"/>
    <property type="evidence" value="ECO:0007669"/>
    <property type="project" value="UniProtKB-UniRule"/>
</dbReference>
<evidence type="ECO:0000256" key="7">
    <source>
        <dbReference type="HAMAP-Rule" id="MF_01374"/>
    </source>
</evidence>
<sequence length="252" mass="27955">MLEVYQFMCRSDNFGVLIHDPESGLTASIDAPETDAVREALAAKGWTLTHILVTHHHPDHVAGVAPLKSETGCTVTGPAKGRISGVDVGLSEEETYAFGRYEAKVLETPGHTLDHIVYFFPEPGLLFAGDTLFSLGCGRVFEGTPAQMWHSLQKLMHLPRDTEVYCGHEYTLSNAEFALTVESGNDALQDRAAEVRRLRNDGKPTLPTTLGRELDTNPFLRPDSSEIRQTLGMEDASNEVVWAELRRRKDRH</sequence>
<evidence type="ECO:0000256" key="5">
    <source>
        <dbReference type="ARBA" id="ARBA00022801"/>
    </source>
</evidence>
<dbReference type="GO" id="GO:0046872">
    <property type="term" value="F:metal ion binding"/>
    <property type="evidence" value="ECO:0007669"/>
    <property type="project" value="UniProtKB-KW"/>
</dbReference>
<feature type="binding site" evidence="7">
    <location>
        <position position="130"/>
    </location>
    <ligand>
        <name>Zn(2+)</name>
        <dbReference type="ChEBI" id="CHEBI:29105"/>
        <label>2</label>
    </ligand>
</feature>
<comment type="catalytic activity">
    <reaction evidence="1 7">
        <text>an S-(2-hydroxyacyl)glutathione + H2O = a 2-hydroxy carboxylate + glutathione + H(+)</text>
        <dbReference type="Rhea" id="RHEA:21864"/>
        <dbReference type="ChEBI" id="CHEBI:15377"/>
        <dbReference type="ChEBI" id="CHEBI:15378"/>
        <dbReference type="ChEBI" id="CHEBI:57925"/>
        <dbReference type="ChEBI" id="CHEBI:58896"/>
        <dbReference type="ChEBI" id="CHEBI:71261"/>
        <dbReference type="EC" id="3.1.2.6"/>
    </reaction>
</comment>